<evidence type="ECO:0000313" key="2">
    <source>
        <dbReference type="Proteomes" id="UP000789366"/>
    </source>
</evidence>
<gene>
    <name evidence="1" type="ORF">SPELUC_LOCUS3853</name>
</gene>
<dbReference type="EMBL" id="CAJVPW010003136">
    <property type="protein sequence ID" value="CAG8519277.1"/>
    <property type="molecule type" value="Genomic_DNA"/>
</dbReference>
<sequence>QKIRCYEFLDQTSRSFAAVMKQLDDAVRDADGLSQDVSGPLEKDRQLLVEFDVVIDEFLSLKKEFRDIIADITNKMGNGMADYVKDGAHINGVTVKTLKDFDMYCYYVAGLTSLGATRLFVVSGLESSDLANDTNLSINLGLYYQKTTIIRDYLEDHLYGRGFWPEEIWSIYVKDSSDLKEPGYETEALDCLSSMILNILNHVPGNLTYMNMLQNKSTFRFCAIPQICAFAALAKTFRNYDTFQKSVKIRRGEAVKIFLKCNSIHDLANFYLEYTRVIIRKNDHKDPNFMKISAACEKIEQWCATNLPTTKVYNKTLKRLV</sequence>
<accession>A0ACA9LCH7</accession>
<reference evidence="1" key="1">
    <citation type="submission" date="2021-06" db="EMBL/GenBank/DDBJ databases">
        <authorList>
            <person name="Kallberg Y."/>
            <person name="Tangrot J."/>
            <person name="Rosling A."/>
        </authorList>
    </citation>
    <scope>NUCLEOTIDE SEQUENCE</scope>
    <source>
        <strain evidence="1">28 12/20/2015</strain>
    </source>
</reference>
<evidence type="ECO:0000313" key="1">
    <source>
        <dbReference type="EMBL" id="CAG8519277.1"/>
    </source>
</evidence>
<proteinExistence type="predicted"/>
<comment type="caution">
    <text evidence="1">The sequence shown here is derived from an EMBL/GenBank/DDBJ whole genome shotgun (WGS) entry which is preliminary data.</text>
</comment>
<dbReference type="Proteomes" id="UP000789366">
    <property type="component" value="Unassembled WGS sequence"/>
</dbReference>
<protein>
    <submittedName>
        <fullName evidence="1">10931_t:CDS:1</fullName>
    </submittedName>
</protein>
<feature type="non-terminal residue" evidence="1">
    <location>
        <position position="1"/>
    </location>
</feature>
<name>A0ACA9LCH7_9GLOM</name>
<keyword evidence="2" id="KW-1185">Reference proteome</keyword>
<organism evidence="1 2">
    <name type="scientific">Cetraspora pellucida</name>
    <dbReference type="NCBI Taxonomy" id="1433469"/>
    <lineage>
        <taxon>Eukaryota</taxon>
        <taxon>Fungi</taxon>
        <taxon>Fungi incertae sedis</taxon>
        <taxon>Mucoromycota</taxon>
        <taxon>Glomeromycotina</taxon>
        <taxon>Glomeromycetes</taxon>
        <taxon>Diversisporales</taxon>
        <taxon>Gigasporaceae</taxon>
        <taxon>Cetraspora</taxon>
    </lineage>
</organism>